<accession>A0A5N6PCW8</accession>
<comment type="similarity">
    <text evidence="2">Belongs to the UPP synthase family.</text>
</comment>
<dbReference type="Pfam" id="PF01255">
    <property type="entry name" value="Prenyltransf"/>
    <property type="match status" value="1"/>
</dbReference>
<keyword evidence="1 2" id="KW-0808">Transferase</keyword>
<dbReference type="NCBIfam" id="TIGR00055">
    <property type="entry name" value="uppS"/>
    <property type="match status" value="1"/>
</dbReference>
<dbReference type="InterPro" id="IPR001441">
    <property type="entry name" value="UPP_synth-like"/>
</dbReference>
<dbReference type="PANTHER" id="PTHR10291:SF0">
    <property type="entry name" value="DEHYDRODOLICHYL DIPHOSPHATE SYNTHASE 2"/>
    <property type="match status" value="1"/>
</dbReference>
<dbReference type="OrthoDB" id="4173905at2759"/>
<proteinExistence type="inferred from homology"/>
<organism evidence="3 4">
    <name type="scientific">Mikania micrantha</name>
    <name type="common">bitter vine</name>
    <dbReference type="NCBI Taxonomy" id="192012"/>
    <lineage>
        <taxon>Eukaryota</taxon>
        <taxon>Viridiplantae</taxon>
        <taxon>Streptophyta</taxon>
        <taxon>Embryophyta</taxon>
        <taxon>Tracheophyta</taxon>
        <taxon>Spermatophyta</taxon>
        <taxon>Magnoliopsida</taxon>
        <taxon>eudicotyledons</taxon>
        <taxon>Gunneridae</taxon>
        <taxon>Pentapetalae</taxon>
        <taxon>asterids</taxon>
        <taxon>campanulids</taxon>
        <taxon>Asterales</taxon>
        <taxon>Asteraceae</taxon>
        <taxon>Asteroideae</taxon>
        <taxon>Heliantheae alliance</taxon>
        <taxon>Eupatorieae</taxon>
        <taxon>Mikania</taxon>
    </lineage>
</organism>
<dbReference type="CDD" id="cd00475">
    <property type="entry name" value="Cis_IPPS"/>
    <property type="match status" value="1"/>
</dbReference>
<dbReference type="PANTHER" id="PTHR10291">
    <property type="entry name" value="DEHYDRODOLICHYL DIPHOSPHATE SYNTHASE FAMILY MEMBER"/>
    <property type="match status" value="1"/>
</dbReference>
<dbReference type="GO" id="GO:0009409">
    <property type="term" value="P:response to cold"/>
    <property type="evidence" value="ECO:0007669"/>
    <property type="project" value="TreeGrafter"/>
</dbReference>
<dbReference type="Gene3D" id="3.40.1180.10">
    <property type="entry name" value="Decaprenyl diphosphate synthase-like"/>
    <property type="match status" value="1"/>
</dbReference>
<evidence type="ECO:0000256" key="1">
    <source>
        <dbReference type="ARBA" id="ARBA00022679"/>
    </source>
</evidence>
<dbReference type="GO" id="GO:0009570">
    <property type="term" value="C:chloroplast stroma"/>
    <property type="evidence" value="ECO:0007669"/>
    <property type="project" value="TreeGrafter"/>
</dbReference>
<keyword evidence="4" id="KW-1185">Reference proteome</keyword>
<dbReference type="GO" id="GO:0016094">
    <property type="term" value="P:polyprenol biosynthetic process"/>
    <property type="evidence" value="ECO:0007669"/>
    <property type="project" value="TreeGrafter"/>
</dbReference>
<name>A0A5N6PCW8_9ASTR</name>
<dbReference type="AlphaFoldDB" id="A0A5N6PCW8"/>
<dbReference type="EC" id="2.5.1.-" evidence="2"/>
<protein>
    <recommendedName>
        <fullName evidence="2">Alkyl transferase</fullName>
        <ecNumber evidence="2">2.5.1.-</ecNumber>
    </recommendedName>
</protein>
<dbReference type="EMBL" id="SZYD01000005">
    <property type="protein sequence ID" value="KAD6119873.1"/>
    <property type="molecule type" value="Genomic_DNA"/>
</dbReference>
<evidence type="ECO:0000256" key="2">
    <source>
        <dbReference type="RuleBase" id="RU363018"/>
    </source>
</evidence>
<dbReference type="InterPro" id="IPR036424">
    <property type="entry name" value="UPP_synth-like_sf"/>
</dbReference>
<comment type="caution">
    <text evidence="3">The sequence shown here is derived from an EMBL/GenBank/DDBJ whole genome shotgun (WGS) entry which is preliminary data.</text>
</comment>
<reference evidence="3 4" key="1">
    <citation type="submission" date="2019-05" db="EMBL/GenBank/DDBJ databases">
        <title>Mikania micrantha, genome provides insights into the molecular mechanism of rapid growth.</title>
        <authorList>
            <person name="Liu B."/>
        </authorList>
    </citation>
    <scope>NUCLEOTIDE SEQUENCE [LARGE SCALE GENOMIC DNA]</scope>
    <source>
        <strain evidence="3">NLD-2019</strain>
        <tissue evidence="3">Leaf</tissue>
    </source>
</reference>
<dbReference type="Proteomes" id="UP000326396">
    <property type="component" value="Linkage Group LG13"/>
</dbReference>
<dbReference type="GO" id="GO:0009668">
    <property type="term" value="P:plastid membrane organization"/>
    <property type="evidence" value="ECO:0007669"/>
    <property type="project" value="TreeGrafter"/>
</dbReference>
<dbReference type="SUPFAM" id="SSF64005">
    <property type="entry name" value="Undecaprenyl diphosphate synthase"/>
    <property type="match status" value="1"/>
</dbReference>
<sequence length="241" mass="27398">MATFTLTASKKGNIAEHEYQASLYNGLRPESMPKHVALMFVDGATHGRLKDIARICCQLGIKVLSLNYTLSSPNSDPPREKVDIARNITASDLEDLARVSFIGKRSNISESVLETIREIEERTQNNKSLHVIEAIDYTGRSDIIQACIAVAEKVEQGVMQPDDIDDQIFQNELQTNCSNFPNPDLMIQMGGRFSIHNFMLWQMAYTELYFLHEDDTTQFNDTSFIQALHEYQKRSRRFGGK</sequence>
<gene>
    <name evidence="3" type="ORF">E3N88_11144</name>
</gene>
<evidence type="ECO:0000313" key="4">
    <source>
        <dbReference type="Proteomes" id="UP000326396"/>
    </source>
</evidence>
<dbReference type="GO" id="GO:0045547">
    <property type="term" value="F:ditrans,polycis-polyprenyl diphosphate synthase [(2E,6E)-farnesyl diphosphate specific] activity"/>
    <property type="evidence" value="ECO:0007669"/>
    <property type="project" value="TreeGrafter"/>
</dbReference>
<evidence type="ECO:0000313" key="3">
    <source>
        <dbReference type="EMBL" id="KAD6119873.1"/>
    </source>
</evidence>